<dbReference type="Gene3D" id="3.30.590.10">
    <property type="entry name" value="Glutamine synthetase/guanido kinase, catalytic domain"/>
    <property type="match status" value="1"/>
</dbReference>
<dbReference type="SMART" id="SM01230">
    <property type="entry name" value="Gln-synt_C"/>
    <property type="match status" value="1"/>
</dbReference>
<dbReference type="PROSITE" id="PS51987">
    <property type="entry name" value="GS_CATALYTIC"/>
    <property type="match status" value="1"/>
</dbReference>
<dbReference type="Gene3D" id="3.20.20.140">
    <property type="entry name" value="Metal-dependent hydrolases"/>
    <property type="match status" value="1"/>
</dbReference>
<comment type="similarity">
    <text evidence="2 3">Belongs to the glutamine synthetase family.</text>
</comment>
<dbReference type="SUPFAM" id="SSF55931">
    <property type="entry name" value="Glutamine synthetase/guanido kinase"/>
    <property type="match status" value="1"/>
</dbReference>
<dbReference type="OrthoDB" id="3364440at2759"/>
<evidence type="ECO:0000313" key="6">
    <source>
        <dbReference type="Proteomes" id="UP000594364"/>
    </source>
</evidence>
<organism evidence="5 6">
    <name type="scientific">Epichloe festucae (strain Fl1)</name>
    <dbReference type="NCBI Taxonomy" id="877507"/>
    <lineage>
        <taxon>Eukaryota</taxon>
        <taxon>Fungi</taxon>
        <taxon>Dikarya</taxon>
        <taxon>Ascomycota</taxon>
        <taxon>Pezizomycotina</taxon>
        <taxon>Sordariomycetes</taxon>
        <taxon>Hypocreomycetidae</taxon>
        <taxon>Hypocreales</taxon>
        <taxon>Clavicipitaceae</taxon>
        <taxon>Epichloe</taxon>
    </lineage>
</organism>
<name>A0A7S9KJM2_EPIFF</name>
<dbReference type="Pfam" id="PF04909">
    <property type="entry name" value="Amidohydro_2"/>
    <property type="match status" value="1"/>
</dbReference>
<accession>A0A7S9KJM2</accession>
<dbReference type="Gene3D" id="3.10.20.70">
    <property type="entry name" value="Glutamine synthetase, N-terminal domain"/>
    <property type="match status" value="1"/>
</dbReference>
<sequence length="879" mass="97864">MEHDFEAGSKALRHLIASTPVIDNHAHPLLKKSHIDRYPLLTIATEAHGDALDSSRTSLAHIRAVKQLSQELGCGETWEAIESAIEKERASETGYGRWTRRCLSGIECVLVDDGLDNEEAVESYRYFDRFVPSASKRIVRIEQVAAKLIENACATQDTAEKAFEAAMADFESALTAAIADGEVVGFKSVICYRTGLDMAPQEDRREAFSAYEGIFAQRRAQNATRTLFTRVEQRPLNQFLVHRLAQAIRDSDEDKKKPIQFHTGLGDNDLTLTRSSPAHLQDFVRQYPTVPIVLLHSGYPFDRETGYMAALYANVYADIGEVFPLVGRDGQESIVRHVLELCPWEKIIWSTDGHWFPETYFLSIGQMRDVFHTVLCEFVSKRDVSWSQASTMVEDMLFNTSNRLYNLGLTLRRRDDDDLTVQTKGNINMDAGAAPSQARNLLQSLRKADAPHFIRLYWVDYTGTTRLRVMPSRRAFSVLNSGEPLTAGVTKAALGLLQNDALIANVTASGQYQLHPDPSSLKSGPKPGHSMLMCDYKEDDGSAVNLCPRTMLKTAAERARQRKVEPKFGFEIELVLVRYTRSGNYELFDADGHAWSTSRALEHELVGKVLEPAIQQLDTAGVYVEMLHAESAKGQFEIVLPPASPVEAVDTLVFAREVLSACASAHGYRMTLHPKPFADACGTAAHAHISLASSDDDADTVASQAVYESFYAGILSHLRAICAFTYSNLVSYERVQDGVWAGGTWVTWGTQNRETPLRKIEGSHWEVKCIDGLANPYLAMAALLVAGVNGMAKKERLVWGDCASDPATLLWEERLNLGINSNLPASIEEALVCLDKDEEISALLGHDLVQRYIAVKKAETKLLKEMDPKARKKWIIDRY</sequence>
<dbReference type="InterPro" id="IPR014746">
    <property type="entry name" value="Gln_synth/guanido_kin_cat_dom"/>
</dbReference>
<dbReference type="AlphaFoldDB" id="A0A7S9KJM2"/>
<evidence type="ECO:0000256" key="2">
    <source>
        <dbReference type="PROSITE-ProRule" id="PRU01331"/>
    </source>
</evidence>
<dbReference type="GO" id="GO:0004356">
    <property type="term" value="F:glutamine synthetase activity"/>
    <property type="evidence" value="ECO:0007669"/>
    <property type="project" value="InterPro"/>
</dbReference>
<evidence type="ECO:0000256" key="1">
    <source>
        <dbReference type="ARBA" id="ARBA00021364"/>
    </source>
</evidence>
<dbReference type="Proteomes" id="UP000594364">
    <property type="component" value="Chromosome 1"/>
</dbReference>
<dbReference type="InterPro" id="IPR008146">
    <property type="entry name" value="Gln_synth_cat_dom"/>
</dbReference>
<evidence type="ECO:0000313" key="5">
    <source>
        <dbReference type="EMBL" id="QPG93590.1"/>
    </source>
</evidence>
<dbReference type="SUPFAM" id="SSF51556">
    <property type="entry name" value="Metallo-dependent hydrolases"/>
    <property type="match status" value="1"/>
</dbReference>
<proteinExistence type="inferred from homology"/>
<feature type="domain" description="GS catalytic" evidence="4">
    <location>
        <begin position="548"/>
        <end position="879"/>
    </location>
</feature>
<dbReference type="InterPro" id="IPR006680">
    <property type="entry name" value="Amidohydro-rel"/>
</dbReference>
<evidence type="ECO:0000259" key="4">
    <source>
        <dbReference type="PROSITE" id="PS51987"/>
    </source>
</evidence>
<dbReference type="GO" id="GO:0006542">
    <property type="term" value="P:glutamine biosynthetic process"/>
    <property type="evidence" value="ECO:0007669"/>
    <property type="project" value="InterPro"/>
</dbReference>
<dbReference type="PANTHER" id="PTHR43383">
    <property type="entry name" value="NODULIN 6"/>
    <property type="match status" value="1"/>
</dbReference>
<protein>
    <recommendedName>
        <fullName evidence="1">Glutamine synthetase</fullName>
    </recommendedName>
</protein>
<dbReference type="GO" id="GO:0016787">
    <property type="term" value="F:hydrolase activity"/>
    <property type="evidence" value="ECO:0007669"/>
    <property type="project" value="InterPro"/>
</dbReference>
<dbReference type="PANTHER" id="PTHR43383:SF2">
    <property type="entry name" value="AMIDOHYDROLASE 2 FAMILY PROTEIN"/>
    <property type="match status" value="1"/>
</dbReference>
<evidence type="ECO:0000256" key="3">
    <source>
        <dbReference type="RuleBase" id="RU000384"/>
    </source>
</evidence>
<reference evidence="5 6" key="1">
    <citation type="journal article" date="2018" name="PLoS Genet.">
        <title>Repeat elements organise 3D genome structure and mediate transcription in the filamentous fungus Epichloe festucae.</title>
        <authorList>
            <person name="Winter D.J."/>
            <person name="Ganley A.R.D."/>
            <person name="Young C.A."/>
            <person name="Liachko I."/>
            <person name="Schardl C.L."/>
            <person name="Dupont P.Y."/>
            <person name="Berry D."/>
            <person name="Ram A."/>
            <person name="Scott B."/>
            <person name="Cox M.P."/>
        </authorList>
    </citation>
    <scope>NUCLEOTIDE SEQUENCE [LARGE SCALE GENOMIC DNA]</scope>
    <source>
        <strain evidence="5 6">Fl1</strain>
    </source>
</reference>
<dbReference type="InterPro" id="IPR036651">
    <property type="entry name" value="Gln_synt_N_sf"/>
</dbReference>
<dbReference type="InterPro" id="IPR032466">
    <property type="entry name" value="Metal_Hydrolase"/>
</dbReference>
<dbReference type="Pfam" id="PF00120">
    <property type="entry name" value="Gln-synt_C"/>
    <property type="match status" value="1"/>
</dbReference>
<dbReference type="EMBL" id="CP031385">
    <property type="protein sequence ID" value="QPG93590.1"/>
    <property type="molecule type" value="Genomic_DNA"/>
</dbReference>
<keyword evidence="6" id="KW-1185">Reference proteome</keyword>
<gene>
    <name evidence="5" type="ORF">C2857_001054</name>
</gene>